<dbReference type="SUPFAM" id="SSF81901">
    <property type="entry name" value="HCP-like"/>
    <property type="match status" value="1"/>
</dbReference>
<dbReference type="Gene3D" id="1.25.40.10">
    <property type="entry name" value="Tetratricopeptide repeat domain"/>
    <property type="match status" value="2"/>
</dbReference>
<dbReference type="RefSeq" id="WP_065393291.1">
    <property type="nucleotide sequence ID" value="NZ_MAYH01000001.1"/>
</dbReference>
<dbReference type="InterPro" id="IPR050767">
    <property type="entry name" value="Sel1_AlgK"/>
</dbReference>
<dbReference type="PANTHER" id="PTHR11102:SF160">
    <property type="entry name" value="ERAD-ASSOCIATED E3 UBIQUITIN-PROTEIN LIGASE COMPONENT HRD3"/>
    <property type="match status" value="1"/>
</dbReference>
<protein>
    <submittedName>
        <fullName evidence="1">Uncharacterized protein</fullName>
    </submittedName>
</protein>
<accession>A0A1B9A119</accession>
<evidence type="ECO:0000313" key="1">
    <source>
        <dbReference type="EMBL" id="OCA77541.1"/>
    </source>
</evidence>
<dbReference type="InterPro" id="IPR006597">
    <property type="entry name" value="Sel1-like"/>
</dbReference>
<dbReference type="InterPro" id="IPR011990">
    <property type="entry name" value="TPR-like_helical_dom_sf"/>
</dbReference>
<proteinExistence type="predicted"/>
<keyword evidence="2" id="KW-1185">Reference proteome</keyword>
<dbReference type="Pfam" id="PF14903">
    <property type="entry name" value="WG_beta_rep"/>
    <property type="match status" value="3"/>
</dbReference>
<dbReference type="OrthoDB" id="5464673at2"/>
<dbReference type="Proteomes" id="UP000092651">
    <property type="component" value="Unassembled WGS sequence"/>
</dbReference>
<organism evidence="1 2">
    <name type="scientific">Chryseobacterium artocarpi</name>
    <dbReference type="NCBI Taxonomy" id="1414727"/>
    <lineage>
        <taxon>Bacteria</taxon>
        <taxon>Pseudomonadati</taxon>
        <taxon>Bacteroidota</taxon>
        <taxon>Flavobacteriia</taxon>
        <taxon>Flavobacteriales</taxon>
        <taxon>Weeksellaceae</taxon>
        <taxon>Chryseobacterium group</taxon>
        <taxon>Chryseobacterium</taxon>
    </lineage>
</organism>
<sequence>MAHRIYVYNIDSQTGDRYSHYLGEWNYEIPELLFPLFSCDPRSKGKLLYFDKINGVARLKSFFQLIGEHYQLLYKKAYYEPVNKMFELLDALPYDTFLVDAWDVFNMNEESHTSQAKDWVLEIKEKSKLYDRAIAKGNLGWLEKEIFAGRGYETFLAMLETDWIDYGLGYWNEELYKNPLDIFEENNLCGLKDKKGNIIIPAIYDEIFAFTDEGIAVINKDGKFGYMRNDGKVLVECIYDEAYDNLFIDDKAYAIIEIDHKCGLIDIATGTIVIPCEYDELELLWYTGIFNAKKEEKYRVIDVSGKQVIADLSESPFDHDYNNLIYRKQEGTSKRTFYTFNGTYIGEYPEDVLSAVSNGFYFAKPNKFQKKTEIIKPDGTLLDTDIDTLMMDVSDYGYISFAYRKGKEWHIYNTERNEFMLKGYTIQNIHRDHYTKFMTDVFVISDENGWGIYNASEDRWLIPISKEYKKIECCREEIFRVLTSGGMYYYDQKTDILSDAYDYIGEGVDYYEQKVALYKGNNMFILDNEKIMHQVTDRQLGAFYEKRYNLRGKDQKYFLDFYKAWIERKGSNYEEYFDDKTLMSRAEEYSKEGNTKEAIRLYAIGAKRGNADMMVELGYIYTNEDQPEFYDVMKGIALYEKAALQDNATAWNNLGYHYQNGIGYPYDIKKALKCFRKSVELGGGLAMQNMGLLYFYGDYVLQDYDLALEYYKQAEKKFYFNEDKISEIYYQKRDFENLQRYLKKDKVNTYSNIYYGIMYEEGLGVKQSTKKAIKHFEKALEYSTYHHALQRLLYYYKEDPAFANPEKYEYWKSYGKENDMDV</sequence>
<dbReference type="PANTHER" id="PTHR11102">
    <property type="entry name" value="SEL-1-LIKE PROTEIN"/>
    <property type="match status" value="1"/>
</dbReference>
<reference evidence="1 2" key="1">
    <citation type="submission" date="2016-07" db="EMBL/GenBank/DDBJ databases">
        <authorList>
            <person name="Jeong J.-J."/>
            <person name="Kim D.W."/>
            <person name="Sang M.K."/>
            <person name="Choi I.-G."/>
            <person name="Kim K.D."/>
        </authorList>
    </citation>
    <scope>NUCLEOTIDE SEQUENCE [LARGE SCALE GENOMIC DNA]</scope>
    <source>
        <strain evidence="1 2">UTM-3</strain>
    </source>
</reference>
<dbReference type="InterPro" id="IPR032774">
    <property type="entry name" value="WG_beta_rep"/>
</dbReference>
<comment type="caution">
    <text evidence="1">The sequence shown here is derived from an EMBL/GenBank/DDBJ whole genome shotgun (WGS) entry which is preliminary data.</text>
</comment>
<dbReference type="Pfam" id="PF08238">
    <property type="entry name" value="Sel1"/>
    <property type="match status" value="4"/>
</dbReference>
<dbReference type="SMART" id="SM00671">
    <property type="entry name" value="SEL1"/>
    <property type="match status" value="4"/>
</dbReference>
<name>A0A1B9A119_9FLAO</name>
<gene>
    <name evidence="1" type="ORF">BBI01_03585</name>
</gene>
<dbReference type="AlphaFoldDB" id="A0A1B9A119"/>
<dbReference type="EMBL" id="MAYH01000001">
    <property type="protein sequence ID" value="OCA77541.1"/>
    <property type="molecule type" value="Genomic_DNA"/>
</dbReference>
<evidence type="ECO:0000313" key="2">
    <source>
        <dbReference type="Proteomes" id="UP000092651"/>
    </source>
</evidence>